<comment type="caution">
    <text evidence="2">The sequence shown here is derived from an EMBL/GenBank/DDBJ whole genome shotgun (WGS) entry which is preliminary data.</text>
</comment>
<proteinExistence type="predicted"/>
<feature type="region of interest" description="Disordered" evidence="1">
    <location>
        <begin position="85"/>
        <end position="108"/>
    </location>
</feature>
<keyword evidence="3" id="KW-1185">Reference proteome</keyword>
<evidence type="ECO:0000313" key="2">
    <source>
        <dbReference type="EMBL" id="KAJ8388832.1"/>
    </source>
</evidence>
<organism evidence="2 3">
    <name type="scientific">Aldrovandia affinis</name>
    <dbReference type="NCBI Taxonomy" id="143900"/>
    <lineage>
        <taxon>Eukaryota</taxon>
        <taxon>Metazoa</taxon>
        <taxon>Chordata</taxon>
        <taxon>Craniata</taxon>
        <taxon>Vertebrata</taxon>
        <taxon>Euteleostomi</taxon>
        <taxon>Actinopterygii</taxon>
        <taxon>Neopterygii</taxon>
        <taxon>Teleostei</taxon>
        <taxon>Notacanthiformes</taxon>
        <taxon>Halosauridae</taxon>
        <taxon>Aldrovandia</taxon>
    </lineage>
</organism>
<dbReference type="Proteomes" id="UP001221898">
    <property type="component" value="Unassembled WGS sequence"/>
</dbReference>
<accession>A0AAD7RR72</accession>
<dbReference type="AlphaFoldDB" id="A0AAD7RR72"/>
<reference evidence="2" key="1">
    <citation type="journal article" date="2023" name="Science">
        <title>Genome structures resolve the early diversification of teleost fishes.</title>
        <authorList>
            <person name="Parey E."/>
            <person name="Louis A."/>
            <person name="Montfort J."/>
            <person name="Bouchez O."/>
            <person name="Roques C."/>
            <person name="Iampietro C."/>
            <person name="Lluch J."/>
            <person name="Castinel A."/>
            <person name="Donnadieu C."/>
            <person name="Desvignes T."/>
            <person name="Floi Bucao C."/>
            <person name="Jouanno E."/>
            <person name="Wen M."/>
            <person name="Mejri S."/>
            <person name="Dirks R."/>
            <person name="Jansen H."/>
            <person name="Henkel C."/>
            <person name="Chen W.J."/>
            <person name="Zahm M."/>
            <person name="Cabau C."/>
            <person name="Klopp C."/>
            <person name="Thompson A.W."/>
            <person name="Robinson-Rechavi M."/>
            <person name="Braasch I."/>
            <person name="Lecointre G."/>
            <person name="Bobe J."/>
            <person name="Postlethwait J.H."/>
            <person name="Berthelot C."/>
            <person name="Roest Crollius H."/>
            <person name="Guiguen Y."/>
        </authorList>
    </citation>
    <scope>NUCLEOTIDE SEQUENCE</scope>
    <source>
        <strain evidence="2">NC1722</strain>
    </source>
</reference>
<name>A0AAD7RR72_9TELE</name>
<dbReference type="EMBL" id="JAINUG010000189">
    <property type="protein sequence ID" value="KAJ8388832.1"/>
    <property type="molecule type" value="Genomic_DNA"/>
</dbReference>
<dbReference type="PANTHER" id="PTHR45913">
    <property type="entry name" value="EPM2A-INTERACTING PROTEIN 1"/>
    <property type="match status" value="1"/>
</dbReference>
<sequence length="108" mass="12613">MVNSIRSKALNHRQFKTMLDEMDAQYGDVLYHQEVRWLNRALLNQLNLQLQGKDRLINQLPDCIRAFDFKLQLLQRHLSTGNLAHFPNLKEVDRTQSSAARKGPNMPK</sequence>
<dbReference type="PANTHER" id="PTHR45913:SF5">
    <property type="entry name" value="GENERAL TRANSCRIPTION FACTOR II-I REPEAT DOMAIN-CONTAINING PROTEIN 2A-LIKE PROTEIN"/>
    <property type="match status" value="1"/>
</dbReference>
<evidence type="ECO:0000256" key="1">
    <source>
        <dbReference type="SAM" id="MobiDB-lite"/>
    </source>
</evidence>
<evidence type="ECO:0000313" key="3">
    <source>
        <dbReference type="Proteomes" id="UP001221898"/>
    </source>
</evidence>
<protein>
    <submittedName>
        <fullName evidence="2">Uncharacterized protein</fullName>
    </submittedName>
</protein>
<gene>
    <name evidence="2" type="ORF">AAFF_G00125880</name>
</gene>